<name>A0A1I8BM18_MELHA</name>
<accession>A0A1I8BM18</accession>
<dbReference type="Proteomes" id="UP000095281">
    <property type="component" value="Unplaced"/>
</dbReference>
<organism evidence="1 2">
    <name type="scientific">Meloidogyne hapla</name>
    <name type="common">Root-knot nematode worm</name>
    <dbReference type="NCBI Taxonomy" id="6305"/>
    <lineage>
        <taxon>Eukaryota</taxon>
        <taxon>Metazoa</taxon>
        <taxon>Ecdysozoa</taxon>
        <taxon>Nematoda</taxon>
        <taxon>Chromadorea</taxon>
        <taxon>Rhabditida</taxon>
        <taxon>Tylenchina</taxon>
        <taxon>Tylenchomorpha</taxon>
        <taxon>Tylenchoidea</taxon>
        <taxon>Meloidogynidae</taxon>
        <taxon>Meloidogyninae</taxon>
        <taxon>Meloidogyne</taxon>
    </lineage>
</organism>
<protein>
    <submittedName>
        <fullName evidence="2">GLOBIN domain-containing protein</fullName>
    </submittedName>
</protein>
<proteinExistence type="predicted"/>
<evidence type="ECO:0000313" key="1">
    <source>
        <dbReference type="Proteomes" id="UP000095281"/>
    </source>
</evidence>
<reference evidence="2" key="1">
    <citation type="submission" date="2016-11" db="UniProtKB">
        <authorList>
            <consortium name="WormBaseParasite"/>
        </authorList>
    </citation>
    <scope>IDENTIFICATION</scope>
</reference>
<evidence type="ECO:0000313" key="2">
    <source>
        <dbReference type="WBParaSite" id="MhA1_Contig305.frz3.gene6"/>
    </source>
</evidence>
<keyword evidence="1" id="KW-1185">Reference proteome</keyword>
<dbReference type="AlphaFoldDB" id="A0A1I8BM18"/>
<sequence length="189" mass="22441">MATKEEIKKSLKIQLNKLVNDESFKFYKSIVNKKESFVETNKRVIKAYGKLFWLKLFMQMFIKLHNDENENKSLISSSLMPRTCLYALAGILGEFEIREKDENDFLFKIWQKFVKGELKNKKQIFKDFDKLLNEMFDYDWLNNCLDDKENEEVSDEEKEGKGEENKDKVIKCVNKIKTKILKAKNNGKN</sequence>
<dbReference type="WBParaSite" id="MhA1_Contig305.frz3.gene6">
    <property type="protein sequence ID" value="MhA1_Contig305.frz3.gene6"/>
    <property type="gene ID" value="MhA1_Contig305.frz3.gene6"/>
</dbReference>